<evidence type="ECO:0000256" key="2">
    <source>
        <dbReference type="ARBA" id="ARBA00004922"/>
    </source>
</evidence>
<evidence type="ECO:0000256" key="13">
    <source>
        <dbReference type="SAM" id="Phobius"/>
    </source>
</evidence>
<feature type="binding site" evidence="10">
    <location>
        <position position="550"/>
    </location>
    <ligand>
        <name>Ca(2+)</name>
        <dbReference type="ChEBI" id="CHEBI:29108"/>
    </ligand>
</feature>
<evidence type="ECO:0000256" key="7">
    <source>
        <dbReference type="ARBA" id="ARBA00023157"/>
    </source>
</evidence>
<dbReference type="EC" id="3.2.1.-" evidence="12"/>
<dbReference type="GO" id="GO:0016020">
    <property type="term" value="C:membrane"/>
    <property type="evidence" value="ECO:0007669"/>
    <property type="project" value="InterPro"/>
</dbReference>
<dbReference type="Pfam" id="PF01532">
    <property type="entry name" value="Glyco_hydro_47"/>
    <property type="match status" value="1"/>
</dbReference>
<evidence type="ECO:0000256" key="1">
    <source>
        <dbReference type="ARBA" id="ARBA00001913"/>
    </source>
</evidence>
<dbReference type="PANTHER" id="PTHR11742:SF55">
    <property type="entry name" value="ENDOPLASMIC RETICULUM MANNOSYL-OLIGOSACCHARIDE 1,2-ALPHA-MANNOSIDASE"/>
    <property type="match status" value="1"/>
</dbReference>
<dbReference type="PRINTS" id="PR00747">
    <property type="entry name" value="GLYHDRLASE47"/>
</dbReference>
<keyword evidence="4 10" id="KW-0479">Metal-binding</keyword>
<protein>
    <recommendedName>
        <fullName evidence="12">alpha-1,2-Mannosidase</fullName>
        <ecNumber evidence="12">3.2.1.-</ecNumber>
    </recommendedName>
</protein>
<keyword evidence="15" id="KW-1185">Reference proteome</keyword>
<comment type="cofactor">
    <cofactor evidence="1 10">
        <name>Ca(2+)</name>
        <dbReference type="ChEBI" id="CHEBI:29108"/>
    </cofactor>
</comment>
<evidence type="ECO:0000256" key="11">
    <source>
        <dbReference type="PIRSR" id="PIRSR601382-3"/>
    </source>
</evidence>
<keyword evidence="13" id="KW-0472">Membrane</keyword>
<proteinExistence type="inferred from homology"/>
<keyword evidence="13" id="KW-1133">Transmembrane helix</keyword>
<name>A0AAD7GZN5_MYCRO</name>
<dbReference type="GO" id="GO:0004571">
    <property type="term" value="F:mannosyl-oligosaccharide 1,2-alpha-mannosidase activity"/>
    <property type="evidence" value="ECO:0007669"/>
    <property type="project" value="UniProtKB-EC"/>
</dbReference>
<gene>
    <name evidence="14" type="ORF">B0H17DRAFT_1031142</name>
</gene>
<reference evidence="14" key="1">
    <citation type="submission" date="2023-03" db="EMBL/GenBank/DDBJ databases">
        <title>Massive genome expansion in bonnet fungi (Mycena s.s.) driven by repeated elements and novel gene families across ecological guilds.</title>
        <authorList>
            <consortium name="Lawrence Berkeley National Laboratory"/>
            <person name="Harder C.B."/>
            <person name="Miyauchi S."/>
            <person name="Viragh M."/>
            <person name="Kuo A."/>
            <person name="Thoen E."/>
            <person name="Andreopoulos B."/>
            <person name="Lu D."/>
            <person name="Skrede I."/>
            <person name="Drula E."/>
            <person name="Henrissat B."/>
            <person name="Morin E."/>
            <person name="Kohler A."/>
            <person name="Barry K."/>
            <person name="LaButti K."/>
            <person name="Morin E."/>
            <person name="Salamov A."/>
            <person name="Lipzen A."/>
            <person name="Mereny Z."/>
            <person name="Hegedus B."/>
            <person name="Baldrian P."/>
            <person name="Stursova M."/>
            <person name="Weitz H."/>
            <person name="Taylor A."/>
            <person name="Grigoriev I.V."/>
            <person name="Nagy L.G."/>
            <person name="Martin F."/>
            <person name="Kauserud H."/>
        </authorList>
    </citation>
    <scope>NUCLEOTIDE SEQUENCE</scope>
    <source>
        <strain evidence="14">CBHHK067</strain>
    </source>
</reference>
<dbReference type="GO" id="GO:0005975">
    <property type="term" value="P:carbohydrate metabolic process"/>
    <property type="evidence" value="ECO:0007669"/>
    <property type="project" value="InterPro"/>
</dbReference>
<evidence type="ECO:0000313" key="15">
    <source>
        <dbReference type="Proteomes" id="UP001221757"/>
    </source>
</evidence>
<keyword evidence="6 10" id="KW-0106">Calcium</keyword>
<comment type="pathway">
    <text evidence="2">Protein modification; protein glycosylation.</text>
</comment>
<dbReference type="PANTHER" id="PTHR11742">
    <property type="entry name" value="MANNOSYL-OLIGOSACCHARIDE ALPHA-1,2-MANNOSIDASE-RELATED"/>
    <property type="match status" value="1"/>
</dbReference>
<dbReference type="SUPFAM" id="SSF48225">
    <property type="entry name" value="Seven-hairpin glycosidases"/>
    <property type="match status" value="1"/>
</dbReference>
<feature type="disulfide bond" evidence="11">
    <location>
        <begin position="354"/>
        <end position="388"/>
    </location>
</feature>
<evidence type="ECO:0000313" key="14">
    <source>
        <dbReference type="EMBL" id="KAJ7708869.1"/>
    </source>
</evidence>
<evidence type="ECO:0000256" key="12">
    <source>
        <dbReference type="RuleBase" id="RU361193"/>
    </source>
</evidence>
<evidence type="ECO:0000256" key="9">
    <source>
        <dbReference type="ARBA" id="ARBA00048605"/>
    </source>
</evidence>
<keyword evidence="13" id="KW-0812">Transmembrane</keyword>
<comment type="caution">
    <text evidence="14">The sequence shown here is derived from an EMBL/GenBank/DDBJ whole genome shotgun (WGS) entry which is preliminary data.</text>
</comment>
<evidence type="ECO:0000256" key="4">
    <source>
        <dbReference type="ARBA" id="ARBA00022723"/>
    </source>
</evidence>
<dbReference type="Proteomes" id="UP001221757">
    <property type="component" value="Unassembled WGS sequence"/>
</dbReference>
<evidence type="ECO:0000256" key="6">
    <source>
        <dbReference type="ARBA" id="ARBA00022837"/>
    </source>
</evidence>
<dbReference type="InterPro" id="IPR050749">
    <property type="entry name" value="Glycosyl_Hydrolase_47"/>
</dbReference>
<dbReference type="GO" id="GO:0005509">
    <property type="term" value="F:calcium ion binding"/>
    <property type="evidence" value="ECO:0007669"/>
    <property type="project" value="InterPro"/>
</dbReference>
<evidence type="ECO:0000256" key="5">
    <source>
        <dbReference type="ARBA" id="ARBA00022801"/>
    </source>
</evidence>
<dbReference type="GO" id="GO:0005783">
    <property type="term" value="C:endoplasmic reticulum"/>
    <property type="evidence" value="ECO:0007669"/>
    <property type="project" value="TreeGrafter"/>
</dbReference>
<dbReference type="GO" id="GO:0036503">
    <property type="term" value="P:ERAD pathway"/>
    <property type="evidence" value="ECO:0007669"/>
    <property type="project" value="UniProtKB-ARBA"/>
</dbReference>
<evidence type="ECO:0000256" key="10">
    <source>
        <dbReference type="PIRSR" id="PIRSR601382-2"/>
    </source>
</evidence>
<evidence type="ECO:0000256" key="3">
    <source>
        <dbReference type="ARBA" id="ARBA00007658"/>
    </source>
</evidence>
<keyword evidence="12" id="KW-0326">Glycosidase</keyword>
<accession>A0AAD7GZN5</accession>
<comment type="catalytic activity">
    <reaction evidence="8">
        <text>N(4)-(alpha-D-Man-(1-&gt;2)-alpha-D-Man-(1-&gt;2)-alpha-D-Man-(1-&gt;3)-[alpha-D-Man-(1-&gt;3)-[alpha-D-Man-(1-&gt;2)-alpha-D-Man-(1-&gt;6)]-alpha-D-Man-(1-&gt;6)]-beta-D-Man-(1-&gt;4)-beta-D-GlcNAc-(1-&gt;4)-beta-D-GlcNAc)-L-asparaginyl-[protein] (N-glucan mannose isomer 8A1,2,3B1,3) + 3 H2O = N(4)-(alpha-D-Man-(1-&gt;3)-[alpha-D-Man-(1-&gt;3)-[alpha-D-Man-(1-&gt;6)]-alpha-D-Man-(1-&gt;6)]-beta-D-Man-(1-&gt;4)-beta-D-GlcNAc-(1-&gt;4)-beta-D-GlcNAc)-L-asparaginyl-[protein] (N-glucan mannose isomer 5A1,2) + 3 beta-D-mannose</text>
        <dbReference type="Rhea" id="RHEA:56028"/>
        <dbReference type="Rhea" id="RHEA-COMP:14358"/>
        <dbReference type="Rhea" id="RHEA-COMP:14367"/>
        <dbReference type="ChEBI" id="CHEBI:15377"/>
        <dbReference type="ChEBI" id="CHEBI:28563"/>
        <dbReference type="ChEBI" id="CHEBI:59087"/>
        <dbReference type="ChEBI" id="CHEBI:60628"/>
        <dbReference type="EC" id="3.2.1.113"/>
    </reaction>
</comment>
<keyword evidence="5 12" id="KW-0378">Hydrolase</keyword>
<organism evidence="14 15">
    <name type="scientific">Mycena rosella</name>
    <name type="common">Pink bonnet</name>
    <name type="synonym">Agaricus rosellus</name>
    <dbReference type="NCBI Taxonomy" id="1033263"/>
    <lineage>
        <taxon>Eukaryota</taxon>
        <taxon>Fungi</taxon>
        <taxon>Dikarya</taxon>
        <taxon>Basidiomycota</taxon>
        <taxon>Agaricomycotina</taxon>
        <taxon>Agaricomycetes</taxon>
        <taxon>Agaricomycetidae</taxon>
        <taxon>Agaricales</taxon>
        <taxon>Marasmiineae</taxon>
        <taxon>Mycenaceae</taxon>
        <taxon>Mycena</taxon>
    </lineage>
</organism>
<dbReference type="InterPro" id="IPR036026">
    <property type="entry name" value="Seven-hairpin_glycosidases"/>
</dbReference>
<feature type="transmembrane region" description="Helical" evidence="13">
    <location>
        <begin position="36"/>
        <end position="58"/>
    </location>
</feature>
<dbReference type="InterPro" id="IPR012341">
    <property type="entry name" value="6hp_glycosidase-like_sf"/>
</dbReference>
<dbReference type="AlphaFoldDB" id="A0AAD7GZN5"/>
<comment type="catalytic activity">
    <reaction evidence="9">
        <text>N(4)-(alpha-D-Man-(1-&gt;2)-alpha-D-Man-(1-&gt;2)-alpha-D-Man-(1-&gt;3)-[alpha-D-Man-(1-&gt;2)-alpha-D-Man-(1-&gt;3)-[alpha-D-Man-(1-&gt;2)-alpha-D-Man-(1-&gt;6)]-alpha-D-Man-(1-&gt;6)]-beta-D-Man-(1-&gt;4)-beta-D-GlcNAc-(1-&gt;4)-beta-D-GlcNAc)-L-asparaginyl-[protein] (N-glucan mannose isomer 9A1,2,3B1,2,3) + 4 H2O = N(4)-(alpha-D-Man-(1-&gt;3)-[alpha-D-Man-(1-&gt;3)-[alpha-D-Man-(1-&gt;6)]-alpha-D-Man-(1-&gt;6)]-beta-D-Man-(1-&gt;4)-beta-D-GlcNAc-(1-&gt;4)-beta-D-GlcNAc)-L-asparaginyl-[protein] (N-glucan mannose isomer 5A1,2) + 4 beta-D-mannose</text>
        <dbReference type="Rhea" id="RHEA:56008"/>
        <dbReference type="Rhea" id="RHEA-COMP:14356"/>
        <dbReference type="Rhea" id="RHEA-COMP:14367"/>
        <dbReference type="ChEBI" id="CHEBI:15377"/>
        <dbReference type="ChEBI" id="CHEBI:28563"/>
        <dbReference type="ChEBI" id="CHEBI:59087"/>
        <dbReference type="ChEBI" id="CHEBI:139493"/>
        <dbReference type="EC" id="3.2.1.113"/>
    </reaction>
</comment>
<evidence type="ECO:0000256" key="8">
    <source>
        <dbReference type="ARBA" id="ARBA00047669"/>
    </source>
</evidence>
<comment type="similarity">
    <text evidence="3 12">Belongs to the glycosyl hydrolase 47 family.</text>
</comment>
<keyword evidence="7 11" id="KW-1015">Disulfide bond</keyword>
<sequence length="576" mass="65261">MLPFHTRQANASFPPKRRILSLQTLQVFYSKPVLRWLPYLIGLILTIWLFGPFLFGYYEQRMSIALSLNAPEVLSQRAQKVREAYIHAYSSYKQDAWTFDELKPVSGASVNNFNGWGVSVFDSLDTMWIMGLFELFEEGLEVVKKSTFFVAPGEYAPFFETIIRYLGGLLSAYALSGEPILLEKADQLGASLLPAFKTLSGLPMYAVNPLTGETRGGWTRGVLWSEALSNQMEYKYLAHLTGRAEYFERTEKIMQIMYNASITEGQFPSQWDLQTGKPSNQHFSVGAYADSAHEYLLKQWLLTARSEPETKALYLRAVDSIIDTLLYVTPNRKLLYVTDANSGVPTFKFEHLSCFLPGMLALGVHTLDLPPHTKELHAWAAEGIATTCWLSYADQASGLGPDEMTMTQPPAPYTDGKWTTLLTKWEADGRPGGVPPGLGNSKTESTDATRDYRADKSAYLLRPEAVESFYILYRTTGDKIWRERGWAVFEAIEKHARMERGYASIATVDSTPVSHLDEMPSFFLAETLKYLYLLFVDHEIIPLDKWVFNTEAHPFPIFEWSAKDRARYNIPSKAKT</sequence>
<dbReference type="EMBL" id="JARKIE010000003">
    <property type="protein sequence ID" value="KAJ7708869.1"/>
    <property type="molecule type" value="Genomic_DNA"/>
</dbReference>
<dbReference type="InterPro" id="IPR001382">
    <property type="entry name" value="Glyco_hydro_47"/>
</dbReference>
<dbReference type="Gene3D" id="1.50.10.10">
    <property type="match status" value="1"/>
</dbReference>